<evidence type="ECO:0000256" key="7">
    <source>
        <dbReference type="ARBA" id="ARBA00022840"/>
    </source>
</evidence>
<keyword evidence="15" id="KW-1185">Reference proteome</keyword>
<dbReference type="PANTHER" id="PTHR43065:SF10">
    <property type="entry name" value="PEROXIDE STRESS-ACTIVATED HISTIDINE KINASE MAK3"/>
    <property type="match status" value="1"/>
</dbReference>
<name>A0A2S0MZ27_9BURK</name>
<dbReference type="GO" id="GO:0005524">
    <property type="term" value="F:ATP binding"/>
    <property type="evidence" value="ECO:0007669"/>
    <property type="project" value="UniProtKB-KW"/>
</dbReference>
<comment type="catalytic activity">
    <reaction evidence="1">
        <text>ATP + protein L-histidine = ADP + protein N-phospho-L-histidine.</text>
        <dbReference type="EC" id="2.7.13.3"/>
    </reaction>
</comment>
<dbReference type="Pfam" id="PF02518">
    <property type="entry name" value="HATPase_c"/>
    <property type="match status" value="1"/>
</dbReference>
<evidence type="ECO:0000256" key="9">
    <source>
        <dbReference type="SAM" id="MobiDB-lite"/>
    </source>
</evidence>
<evidence type="ECO:0000313" key="14">
    <source>
        <dbReference type="EMBL" id="AVO41047.1"/>
    </source>
</evidence>
<feature type="transmembrane region" description="Helical" evidence="10">
    <location>
        <begin position="368"/>
        <end position="391"/>
    </location>
</feature>
<evidence type="ECO:0000256" key="6">
    <source>
        <dbReference type="ARBA" id="ARBA00022777"/>
    </source>
</evidence>
<dbReference type="KEGG" id="simp:C6571_06885"/>
<dbReference type="AlphaFoldDB" id="A0A2S0MZ27"/>
<keyword evidence="10" id="KW-0472">Membrane</keyword>
<evidence type="ECO:0000256" key="2">
    <source>
        <dbReference type="ARBA" id="ARBA00012438"/>
    </source>
</evidence>
<accession>A0A2S0MZ27</accession>
<feature type="domain" description="Histidine kinase" evidence="11">
    <location>
        <begin position="793"/>
        <end position="1007"/>
    </location>
</feature>
<evidence type="ECO:0000256" key="4">
    <source>
        <dbReference type="ARBA" id="ARBA00022679"/>
    </source>
</evidence>
<dbReference type="InterPro" id="IPR003594">
    <property type="entry name" value="HATPase_dom"/>
</dbReference>
<gene>
    <name evidence="14" type="ORF">C6571_06885</name>
</gene>
<dbReference type="NCBIfam" id="TIGR00229">
    <property type="entry name" value="sensory_box"/>
    <property type="match status" value="1"/>
</dbReference>
<evidence type="ECO:0000256" key="8">
    <source>
        <dbReference type="ARBA" id="ARBA00023012"/>
    </source>
</evidence>
<dbReference type="Gene3D" id="3.30.565.10">
    <property type="entry name" value="Histidine kinase-like ATPase, C-terminal domain"/>
    <property type="match status" value="1"/>
</dbReference>
<evidence type="ECO:0000259" key="13">
    <source>
        <dbReference type="PROSITE" id="PS50113"/>
    </source>
</evidence>
<dbReference type="PROSITE" id="PS50112">
    <property type="entry name" value="PAS"/>
    <property type="match status" value="1"/>
</dbReference>
<keyword evidence="7" id="KW-0067">ATP-binding</keyword>
<dbReference type="InterPro" id="IPR000014">
    <property type="entry name" value="PAS"/>
</dbReference>
<dbReference type="PROSITE" id="PS50109">
    <property type="entry name" value="HIS_KIN"/>
    <property type="match status" value="1"/>
</dbReference>
<dbReference type="Pfam" id="PF00512">
    <property type="entry name" value="HisKA"/>
    <property type="match status" value="1"/>
</dbReference>
<keyword evidence="8" id="KW-0902">Two-component regulatory system</keyword>
<feature type="transmembrane region" description="Helical" evidence="10">
    <location>
        <begin position="610"/>
        <end position="629"/>
    </location>
</feature>
<dbReference type="InterPro" id="IPR036097">
    <property type="entry name" value="HisK_dim/P_sf"/>
</dbReference>
<dbReference type="EC" id="2.7.13.3" evidence="2"/>
<dbReference type="PANTHER" id="PTHR43065">
    <property type="entry name" value="SENSOR HISTIDINE KINASE"/>
    <property type="match status" value="1"/>
</dbReference>
<dbReference type="SUPFAM" id="SSF55874">
    <property type="entry name" value="ATPase domain of HSP90 chaperone/DNA topoisomerase II/histidine kinase"/>
    <property type="match status" value="1"/>
</dbReference>
<feature type="region of interest" description="Disordered" evidence="9">
    <location>
        <begin position="286"/>
        <end position="314"/>
    </location>
</feature>
<dbReference type="CDD" id="cd00082">
    <property type="entry name" value="HisKA"/>
    <property type="match status" value="1"/>
</dbReference>
<sequence length="1017" mass="111873">MCQTGVHALHRSAQAPFLSWRQRMNACSRVGTKSSQGLLVLCIGNLVAERQGLSHGVADQRTVARAQGQPEALAGDHRIAQIAVFCQAQVRLYLLHALGPEVGDRVFGAVNHPRSQSAARFAESERHRLRAQGAHLRCNHARRLDAHTLARKVRHFQQRSVGAHVLETVVHKTQAHQTLALQPGQHALTQSALRDAPHTRNIRKKIGQVKQLELGEPDAAKFRQRGRQDLHRPQLQRLHFVVVSVKLGLGVDGDRDAPARALLHQGLEPPRRQAFGRVFGDHMRKPDRERAGRRAQTPAACGKSKRSAGEQGVAPRECVCDPAGHAAMLRRGESPNTPMQPLPRTPPLDFALLQQTPSGQAPRGRRTLWWLLGLLLLVVASVVALVLYLNAFEHEEEERRRVSDGQWLEQSVRFHFVRLEEDLRVLARQALQRPDVSPRAAPSVQGGLLWNQPGAILWHGWQAYDPDQPGANQPEDLRQARAANPWNDEALSSMLDIAVGLRRSSYAGPLRDAQGNATDVVWLAVPYFERGEFLGNYLAALSMKACVDGLVPAWFHQTHRVRLADDPALAPVSQQSSAYAPYLAAMNLPGTDMFIEIAPLRAQPAMVPRLFLTVALLFLAGMLVSLLALRRDIGKRQRVQALLQAQMVLRTAMEDSVTIGMRAWAPDGQILYVNEAFCRMVGYSTAELVGRRAPMPYWPANRADEINVMHQDVIAQGTRSEGLEVQFQHRDGHLVDVLIHEAPLATASGEPVGWMSSVLDISEKKRAERLAAQQQERLEASGRLVAVGEAASTLAHELNQPLGALSSFAHGLLNRLKSRSVTADEIERVVQRMARLSDKAGGIIQRVNAFARRRELVLAPVDLARFVQRCIASHPRADAVRVEWSATPGGVWVQADELLLEHVLNNLLANACAWSVHSGKPARVRVSLACAHAERMASVSVADNGPGVAEADREQIFNAFFSTQEGGMGMGLAICRSIVEAHHGRIEVGRDPELGGARFTVWLPLVPSAAAGTKETT</sequence>
<evidence type="ECO:0000259" key="12">
    <source>
        <dbReference type="PROSITE" id="PS50112"/>
    </source>
</evidence>
<evidence type="ECO:0000313" key="15">
    <source>
        <dbReference type="Proteomes" id="UP000239326"/>
    </source>
</evidence>
<feature type="domain" description="PAS" evidence="12">
    <location>
        <begin position="645"/>
        <end position="691"/>
    </location>
</feature>
<protein>
    <recommendedName>
        <fullName evidence="2">histidine kinase</fullName>
        <ecNumber evidence="2">2.7.13.3</ecNumber>
    </recommendedName>
</protein>
<dbReference type="InterPro" id="IPR036890">
    <property type="entry name" value="HATPase_C_sf"/>
</dbReference>
<dbReference type="Pfam" id="PF00989">
    <property type="entry name" value="PAS"/>
    <property type="match status" value="1"/>
</dbReference>
<dbReference type="Gene3D" id="3.30.450.20">
    <property type="entry name" value="PAS domain"/>
    <property type="match status" value="1"/>
</dbReference>
<evidence type="ECO:0000256" key="1">
    <source>
        <dbReference type="ARBA" id="ARBA00000085"/>
    </source>
</evidence>
<dbReference type="GO" id="GO:0000155">
    <property type="term" value="F:phosphorelay sensor kinase activity"/>
    <property type="evidence" value="ECO:0007669"/>
    <property type="project" value="InterPro"/>
</dbReference>
<dbReference type="SMART" id="SM00086">
    <property type="entry name" value="PAC"/>
    <property type="match status" value="1"/>
</dbReference>
<dbReference type="InterPro" id="IPR001610">
    <property type="entry name" value="PAC"/>
</dbReference>
<dbReference type="SMART" id="SM00091">
    <property type="entry name" value="PAS"/>
    <property type="match status" value="1"/>
</dbReference>
<dbReference type="PRINTS" id="PR00344">
    <property type="entry name" value="BCTRLSENSOR"/>
</dbReference>
<dbReference type="InterPro" id="IPR035965">
    <property type="entry name" value="PAS-like_dom_sf"/>
</dbReference>
<keyword evidence="10" id="KW-0812">Transmembrane</keyword>
<proteinExistence type="predicted"/>
<dbReference type="InterPro" id="IPR004358">
    <property type="entry name" value="Sig_transdc_His_kin-like_C"/>
</dbReference>
<dbReference type="InterPro" id="IPR005467">
    <property type="entry name" value="His_kinase_dom"/>
</dbReference>
<keyword evidence="10" id="KW-1133">Transmembrane helix</keyword>
<keyword evidence="6" id="KW-0418">Kinase</keyword>
<dbReference type="InterPro" id="IPR013767">
    <property type="entry name" value="PAS_fold"/>
</dbReference>
<dbReference type="InterPro" id="IPR003661">
    <property type="entry name" value="HisK_dim/P_dom"/>
</dbReference>
<dbReference type="SUPFAM" id="SSF47384">
    <property type="entry name" value="Homodimeric domain of signal transducing histidine kinase"/>
    <property type="match status" value="1"/>
</dbReference>
<dbReference type="InterPro" id="IPR000700">
    <property type="entry name" value="PAS-assoc_C"/>
</dbReference>
<keyword evidence="3" id="KW-0597">Phosphoprotein</keyword>
<dbReference type="EMBL" id="CP027669">
    <property type="protein sequence ID" value="AVO41047.1"/>
    <property type="molecule type" value="Genomic_DNA"/>
</dbReference>
<dbReference type="SMART" id="SM00387">
    <property type="entry name" value="HATPase_c"/>
    <property type="match status" value="1"/>
</dbReference>
<feature type="domain" description="PAC" evidence="13">
    <location>
        <begin position="721"/>
        <end position="773"/>
    </location>
</feature>
<evidence type="ECO:0000259" key="11">
    <source>
        <dbReference type="PROSITE" id="PS50109"/>
    </source>
</evidence>
<dbReference type="Proteomes" id="UP000239326">
    <property type="component" value="Chromosome"/>
</dbReference>
<dbReference type="CDD" id="cd00130">
    <property type="entry name" value="PAS"/>
    <property type="match status" value="1"/>
</dbReference>
<dbReference type="SMART" id="SM00388">
    <property type="entry name" value="HisKA"/>
    <property type="match status" value="1"/>
</dbReference>
<evidence type="ECO:0000256" key="5">
    <source>
        <dbReference type="ARBA" id="ARBA00022741"/>
    </source>
</evidence>
<dbReference type="PROSITE" id="PS50113">
    <property type="entry name" value="PAC"/>
    <property type="match status" value="1"/>
</dbReference>
<keyword evidence="5" id="KW-0547">Nucleotide-binding</keyword>
<evidence type="ECO:0000256" key="10">
    <source>
        <dbReference type="SAM" id="Phobius"/>
    </source>
</evidence>
<dbReference type="SUPFAM" id="SSF55785">
    <property type="entry name" value="PYP-like sensor domain (PAS domain)"/>
    <property type="match status" value="1"/>
</dbReference>
<dbReference type="Gene3D" id="1.10.287.130">
    <property type="match status" value="1"/>
</dbReference>
<reference evidence="14 15" key="1">
    <citation type="submission" date="2018-03" db="EMBL/GenBank/DDBJ databases">
        <title>Genome sequencing of Simplicispira sp.</title>
        <authorList>
            <person name="Kim S.-J."/>
            <person name="Heo J."/>
            <person name="Kwon S.-W."/>
        </authorList>
    </citation>
    <scope>NUCLEOTIDE SEQUENCE [LARGE SCALE GENOMIC DNA]</scope>
    <source>
        <strain evidence="14 15">SC1-8</strain>
    </source>
</reference>
<evidence type="ECO:0000256" key="3">
    <source>
        <dbReference type="ARBA" id="ARBA00022553"/>
    </source>
</evidence>
<organism evidence="14 15">
    <name type="scientific">Simplicispira suum</name>
    <dbReference type="NCBI Taxonomy" id="2109915"/>
    <lineage>
        <taxon>Bacteria</taxon>
        <taxon>Pseudomonadati</taxon>
        <taxon>Pseudomonadota</taxon>
        <taxon>Betaproteobacteria</taxon>
        <taxon>Burkholderiales</taxon>
        <taxon>Comamonadaceae</taxon>
        <taxon>Simplicispira</taxon>
    </lineage>
</organism>
<keyword evidence="4" id="KW-0808">Transferase</keyword>
<dbReference type="GO" id="GO:0006355">
    <property type="term" value="P:regulation of DNA-templated transcription"/>
    <property type="evidence" value="ECO:0007669"/>
    <property type="project" value="InterPro"/>
</dbReference>